<dbReference type="Proteomes" id="UP000002457">
    <property type="component" value="Chromosome"/>
</dbReference>
<dbReference type="GO" id="GO:0003824">
    <property type="term" value="F:catalytic activity"/>
    <property type="evidence" value="ECO:0007669"/>
    <property type="project" value="InterPro"/>
</dbReference>
<evidence type="ECO:0000256" key="5">
    <source>
        <dbReference type="ARBA" id="ARBA00023004"/>
    </source>
</evidence>
<keyword evidence="4" id="KW-0479">Metal-binding</keyword>
<dbReference type="PROSITE" id="PS51918">
    <property type="entry name" value="RADICAL_SAM"/>
    <property type="match status" value="1"/>
</dbReference>
<dbReference type="OrthoDB" id="371936at2157"/>
<evidence type="ECO:0000313" key="8">
    <source>
        <dbReference type="EMBL" id="ACL17279.1"/>
    </source>
</evidence>
<evidence type="ECO:0000313" key="9">
    <source>
        <dbReference type="Proteomes" id="UP000002457"/>
    </source>
</evidence>
<keyword evidence="9" id="KW-1185">Reference proteome</keyword>
<dbReference type="InterPro" id="IPR034457">
    <property type="entry name" value="Organic_radical-activating"/>
</dbReference>
<dbReference type="eggNOG" id="arCOG00952">
    <property type="taxonomic scope" value="Archaea"/>
</dbReference>
<dbReference type="Gene3D" id="3.20.20.70">
    <property type="entry name" value="Aldolase class I"/>
    <property type="match status" value="1"/>
</dbReference>
<dbReference type="GO" id="GO:0046872">
    <property type="term" value="F:metal ion binding"/>
    <property type="evidence" value="ECO:0007669"/>
    <property type="project" value="UniProtKB-KW"/>
</dbReference>
<keyword evidence="2" id="KW-0004">4Fe-4S</keyword>
<dbReference type="InterPro" id="IPR058240">
    <property type="entry name" value="rSAM_sf"/>
</dbReference>
<dbReference type="AlphaFoldDB" id="B8GKY3"/>
<dbReference type="RefSeq" id="WP_012618598.1">
    <property type="nucleotide sequence ID" value="NC_011832.1"/>
</dbReference>
<dbReference type="HOGENOM" id="CLU_078147_0_0_2"/>
<dbReference type="SFLD" id="SFLDG01094">
    <property type="entry name" value="Uncharacterised_Radical_SAM_Su"/>
    <property type="match status" value="1"/>
</dbReference>
<evidence type="ECO:0000256" key="6">
    <source>
        <dbReference type="ARBA" id="ARBA00023014"/>
    </source>
</evidence>
<comment type="cofactor">
    <cofactor evidence="1">
        <name>[4Fe-4S] cluster</name>
        <dbReference type="ChEBI" id="CHEBI:49883"/>
    </cofactor>
</comment>
<dbReference type="PANTHER" id="PTHR30352">
    <property type="entry name" value="PYRUVATE FORMATE-LYASE-ACTIVATING ENZYME"/>
    <property type="match status" value="1"/>
</dbReference>
<dbReference type="SUPFAM" id="SSF102114">
    <property type="entry name" value="Radical SAM enzymes"/>
    <property type="match status" value="1"/>
</dbReference>
<dbReference type="SFLD" id="SFLDS00029">
    <property type="entry name" value="Radical_SAM"/>
    <property type="match status" value="1"/>
</dbReference>
<keyword evidence="3" id="KW-0949">S-adenosyl-L-methionine</keyword>
<organism evidence="8 9">
    <name type="scientific">Methanosphaerula palustris (strain ATCC BAA-1556 / DSM 19958 / E1-9c)</name>
    <dbReference type="NCBI Taxonomy" id="521011"/>
    <lineage>
        <taxon>Archaea</taxon>
        <taxon>Methanobacteriati</taxon>
        <taxon>Methanobacteriota</taxon>
        <taxon>Stenosarchaea group</taxon>
        <taxon>Methanomicrobia</taxon>
        <taxon>Methanomicrobiales</taxon>
        <taxon>Methanoregulaceae</taxon>
        <taxon>Methanosphaerula</taxon>
    </lineage>
</organism>
<keyword evidence="6" id="KW-0411">Iron-sulfur</keyword>
<reference evidence="8 9" key="1">
    <citation type="journal article" date="2015" name="Genome Announc.">
        <title>Complete Genome Sequence of Methanosphaerula palustris E1-9CT, a Hydrogenotrophic Methanogen Isolated from a Minerotrophic Fen Peatland.</title>
        <authorList>
            <person name="Cadillo-Quiroz H."/>
            <person name="Browne P."/>
            <person name="Kyrpides N."/>
            <person name="Woyke T."/>
            <person name="Goodwin L."/>
            <person name="Detter C."/>
            <person name="Yavitt J.B."/>
            <person name="Zinder S.H."/>
        </authorList>
    </citation>
    <scope>NUCLEOTIDE SEQUENCE [LARGE SCALE GENOMIC DNA]</scope>
    <source>
        <strain evidence="9">ATCC BAA-1556 / DSM 19958 / E1-9c</strain>
    </source>
</reference>
<dbReference type="InterPro" id="IPR007197">
    <property type="entry name" value="rSAM"/>
</dbReference>
<sequence length="245" mass="26841">MNGDALKVNFGGFVPLSTVDWPGRAVCTVFFRGCPVRCPYCQNRAILGGTDLREVSEVRSMISSSGFLISGVVFSGGEATAQVEPLAALAAAAHDLGLATGVQTNGVYPAALAYLIENELVDRVALDIKARWERYPNLFGVDLVAEVQQSLELCRSAHLEGRLEEFEVVITLFPGYEGDVQYIASTVGGVDLVLQQGVQGRLAPLTDRELQRVADQIGRRVRIRTRTGGEYWYEGNRDRWFAGER</sequence>
<dbReference type="InterPro" id="IPR012840">
    <property type="entry name" value="NrdG2"/>
</dbReference>
<evidence type="ECO:0000256" key="2">
    <source>
        <dbReference type="ARBA" id="ARBA00022485"/>
    </source>
</evidence>
<evidence type="ECO:0000256" key="3">
    <source>
        <dbReference type="ARBA" id="ARBA00022691"/>
    </source>
</evidence>
<dbReference type="GeneID" id="7270782"/>
<dbReference type="EMBL" id="CP001338">
    <property type="protein sequence ID" value="ACL17279.1"/>
    <property type="molecule type" value="Genomic_DNA"/>
</dbReference>
<dbReference type="NCBIfam" id="TIGR02495">
    <property type="entry name" value="NrdG2"/>
    <property type="match status" value="1"/>
</dbReference>
<feature type="domain" description="Radical SAM core" evidence="7">
    <location>
        <begin position="20"/>
        <end position="234"/>
    </location>
</feature>
<dbReference type="STRING" id="521011.Mpal_1976"/>
<dbReference type="Pfam" id="PF04055">
    <property type="entry name" value="Radical_SAM"/>
    <property type="match status" value="1"/>
</dbReference>
<evidence type="ECO:0000256" key="4">
    <source>
        <dbReference type="ARBA" id="ARBA00022723"/>
    </source>
</evidence>
<protein>
    <submittedName>
        <fullName evidence="8">Anaerobic ribonucleoside-triphosphate reductase activating protein</fullName>
    </submittedName>
</protein>
<evidence type="ECO:0000259" key="7">
    <source>
        <dbReference type="PROSITE" id="PS51918"/>
    </source>
</evidence>
<proteinExistence type="predicted"/>
<accession>B8GKY3</accession>
<gene>
    <name evidence="8" type="ordered locus">Mpal_1976</name>
</gene>
<dbReference type="InterPro" id="IPR013785">
    <property type="entry name" value="Aldolase_TIM"/>
</dbReference>
<name>B8GKY3_METPE</name>
<dbReference type="KEGG" id="mpl:Mpal_1976"/>
<dbReference type="PANTHER" id="PTHR30352:SF5">
    <property type="entry name" value="PYRUVATE FORMATE-LYASE 1-ACTIVATING ENZYME"/>
    <property type="match status" value="1"/>
</dbReference>
<keyword evidence="5" id="KW-0408">Iron</keyword>
<evidence type="ECO:0000256" key="1">
    <source>
        <dbReference type="ARBA" id="ARBA00001966"/>
    </source>
</evidence>
<dbReference type="GO" id="GO:0051539">
    <property type="term" value="F:4 iron, 4 sulfur cluster binding"/>
    <property type="evidence" value="ECO:0007669"/>
    <property type="project" value="UniProtKB-KW"/>
</dbReference>